<dbReference type="SUPFAM" id="SSF47473">
    <property type="entry name" value="EF-hand"/>
    <property type="match status" value="1"/>
</dbReference>
<accession>A0ABQ9EWM3</accession>
<dbReference type="PANTHER" id="PTHR24114">
    <property type="entry name" value="LEUCINE RICH REPEAT FAMILY PROTEIN"/>
    <property type="match status" value="1"/>
</dbReference>
<dbReference type="Proteomes" id="UP001217089">
    <property type="component" value="Unassembled WGS sequence"/>
</dbReference>
<dbReference type="SMART" id="SM00368">
    <property type="entry name" value="LRR_RI"/>
    <property type="match status" value="7"/>
</dbReference>
<dbReference type="Gene3D" id="3.80.10.10">
    <property type="entry name" value="Ribonuclease Inhibitor"/>
    <property type="match status" value="2"/>
</dbReference>
<organism evidence="2 3">
    <name type="scientific">Tegillarca granosa</name>
    <name type="common">Malaysian cockle</name>
    <name type="synonym">Anadara granosa</name>
    <dbReference type="NCBI Taxonomy" id="220873"/>
    <lineage>
        <taxon>Eukaryota</taxon>
        <taxon>Metazoa</taxon>
        <taxon>Spiralia</taxon>
        <taxon>Lophotrochozoa</taxon>
        <taxon>Mollusca</taxon>
        <taxon>Bivalvia</taxon>
        <taxon>Autobranchia</taxon>
        <taxon>Pteriomorphia</taxon>
        <taxon>Arcoida</taxon>
        <taxon>Arcoidea</taxon>
        <taxon>Arcidae</taxon>
        <taxon>Tegillarca</taxon>
    </lineage>
</organism>
<dbReference type="Pfam" id="PF13516">
    <property type="entry name" value="LRR_6"/>
    <property type="match status" value="5"/>
</dbReference>
<name>A0ABQ9EWM3_TEGGR</name>
<feature type="compositionally biased region" description="Polar residues" evidence="1">
    <location>
        <begin position="39"/>
        <end position="56"/>
    </location>
</feature>
<dbReference type="InterPro" id="IPR052394">
    <property type="entry name" value="LRR-containing"/>
</dbReference>
<dbReference type="PANTHER" id="PTHR24114:SF50">
    <property type="entry name" value="RNI-LIKE PROTEIN"/>
    <property type="match status" value="1"/>
</dbReference>
<dbReference type="SUPFAM" id="SSF52047">
    <property type="entry name" value="RNI-like"/>
    <property type="match status" value="1"/>
</dbReference>
<dbReference type="EMBL" id="JARBDR010000657">
    <property type="protein sequence ID" value="KAJ8309591.1"/>
    <property type="molecule type" value="Genomic_DNA"/>
</dbReference>
<evidence type="ECO:0000256" key="1">
    <source>
        <dbReference type="SAM" id="MobiDB-lite"/>
    </source>
</evidence>
<feature type="region of interest" description="Disordered" evidence="1">
    <location>
        <begin position="1"/>
        <end position="73"/>
    </location>
</feature>
<evidence type="ECO:0000313" key="3">
    <source>
        <dbReference type="Proteomes" id="UP001217089"/>
    </source>
</evidence>
<proteinExistence type="predicted"/>
<evidence type="ECO:0000313" key="2">
    <source>
        <dbReference type="EMBL" id="KAJ8309591.1"/>
    </source>
</evidence>
<comment type="caution">
    <text evidence="2">The sequence shown here is derived from an EMBL/GenBank/DDBJ whole genome shotgun (WGS) entry which is preliminary data.</text>
</comment>
<feature type="compositionally biased region" description="Acidic residues" evidence="1">
    <location>
        <begin position="27"/>
        <end position="38"/>
    </location>
</feature>
<dbReference type="InterPro" id="IPR011992">
    <property type="entry name" value="EF-hand-dom_pair"/>
</dbReference>
<dbReference type="InterPro" id="IPR032675">
    <property type="entry name" value="LRR_dom_sf"/>
</dbReference>
<dbReference type="InterPro" id="IPR001611">
    <property type="entry name" value="Leu-rich_rpt"/>
</dbReference>
<keyword evidence="3" id="KW-1185">Reference proteome</keyword>
<sequence>MNMTGGGEMDDDPAQESDISQLHMDSVPEDVESDEENGQETLKTPLSNTRVPSQKSRAMLVRTPAAREQGTSPIDFQTSQTFNEEEDTQILITELRDYTEEEKLQYVQQEVEAGEYVEVQQEEEEVKEKEVFEEKIETFRDEDYDTDLEVEEQEYDIHDTTGRSSYAKICQQFGIVPVSYFVRHITDPQITMRYHGLGPVEAKAIALVLRDNITVEKLNLKGNWIQGEGGQAVSRMLEENDYITELNLGDNKLGKEGAISICKMLDVNTTLRVLDLSDNGFEDSDAAIFAETIENNKYIKELNLSRNKFSEVAGELLGPAIGANDILDVLDLSWNHLRQRGAVAVAKGVKENVRLKKVNLSWNGFGPDGGVAIADALVTNNSLQEIDISGNRMNAECAIRTAKAITCNDNIRILRDVPVEFEFLQLTEEIKHKRPEITIQYGPVLRSGNTTEDLGKSGIDPKKKAPVMVLKEHILINDMRLLDILKRYDPDETFTVDPQQFMSAIDELAVPYDKPKVTEAVQRLADDQSGRIYFAKFFEKQEGNSPKESET</sequence>
<reference evidence="2 3" key="1">
    <citation type="submission" date="2022-12" db="EMBL/GenBank/DDBJ databases">
        <title>Chromosome-level genome of Tegillarca granosa.</title>
        <authorList>
            <person name="Kim J."/>
        </authorList>
    </citation>
    <scope>NUCLEOTIDE SEQUENCE [LARGE SCALE GENOMIC DNA]</scope>
    <source>
        <strain evidence="2">Teg-2019</strain>
        <tissue evidence="2">Adductor muscle</tissue>
    </source>
</reference>
<gene>
    <name evidence="2" type="ORF">KUTeg_014465</name>
</gene>
<protein>
    <submittedName>
        <fullName evidence="2">Uncharacterized protein</fullName>
    </submittedName>
</protein>